<dbReference type="EMBL" id="MJEQ01001113">
    <property type="protein sequence ID" value="OIT32176.1"/>
    <property type="molecule type" value="Genomic_DNA"/>
</dbReference>
<dbReference type="Proteomes" id="UP000187609">
    <property type="component" value="Unassembled WGS sequence"/>
</dbReference>
<evidence type="ECO:0000313" key="2">
    <source>
        <dbReference type="EMBL" id="OIT32176.1"/>
    </source>
</evidence>
<sequence length="96" mass="10664">MAGKYSLIKFAFLFTAILMTAITVNLSSFQKMQAMAMLDLPLNMLSVKQKLLSSIDGMKTCGRVCSSDKDCSDAWVCFYCKYHKETVLAPAWSGCD</sequence>
<keyword evidence="1" id="KW-0812">Transmembrane</keyword>
<keyword evidence="3" id="KW-1185">Reference proteome</keyword>
<keyword evidence="1" id="KW-0472">Membrane</keyword>
<evidence type="ECO:0000256" key="1">
    <source>
        <dbReference type="SAM" id="Phobius"/>
    </source>
</evidence>
<keyword evidence="1" id="KW-1133">Transmembrane helix</keyword>
<feature type="transmembrane region" description="Helical" evidence="1">
    <location>
        <begin position="6"/>
        <end position="27"/>
    </location>
</feature>
<comment type="caution">
    <text evidence="2">The sequence shown here is derived from an EMBL/GenBank/DDBJ whole genome shotgun (WGS) entry which is preliminary data.</text>
</comment>
<gene>
    <name evidence="2" type="ORF">A4A49_18669</name>
</gene>
<dbReference type="Gramene" id="OIT32176">
    <property type="protein sequence ID" value="OIT32176"/>
    <property type="gene ID" value="A4A49_18669"/>
</dbReference>
<protein>
    <submittedName>
        <fullName evidence="2">Uncharacterized protein</fullName>
    </submittedName>
</protein>
<proteinExistence type="predicted"/>
<evidence type="ECO:0000313" key="3">
    <source>
        <dbReference type="Proteomes" id="UP000187609"/>
    </source>
</evidence>
<accession>A0A314KS56</accession>
<name>A0A314KS56_NICAT</name>
<reference evidence="2" key="1">
    <citation type="submission" date="2016-11" db="EMBL/GenBank/DDBJ databases">
        <title>The genome of Nicotiana attenuata.</title>
        <authorList>
            <person name="Xu S."/>
            <person name="Brockmoeller T."/>
            <person name="Gaquerel E."/>
            <person name="Navarro A."/>
            <person name="Kuhl H."/>
            <person name="Gase K."/>
            <person name="Ling Z."/>
            <person name="Zhou W."/>
            <person name="Kreitzer C."/>
            <person name="Stanke M."/>
            <person name="Tang H."/>
            <person name="Lyons E."/>
            <person name="Pandey P."/>
            <person name="Pandey S.P."/>
            <person name="Timmermann B."/>
            <person name="Baldwin I.T."/>
        </authorList>
    </citation>
    <scope>NUCLEOTIDE SEQUENCE [LARGE SCALE GENOMIC DNA]</scope>
    <source>
        <strain evidence="2">UT</strain>
    </source>
</reference>
<organism evidence="2 3">
    <name type="scientific">Nicotiana attenuata</name>
    <name type="common">Coyote tobacco</name>
    <dbReference type="NCBI Taxonomy" id="49451"/>
    <lineage>
        <taxon>Eukaryota</taxon>
        <taxon>Viridiplantae</taxon>
        <taxon>Streptophyta</taxon>
        <taxon>Embryophyta</taxon>
        <taxon>Tracheophyta</taxon>
        <taxon>Spermatophyta</taxon>
        <taxon>Magnoliopsida</taxon>
        <taxon>eudicotyledons</taxon>
        <taxon>Gunneridae</taxon>
        <taxon>Pentapetalae</taxon>
        <taxon>asterids</taxon>
        <taxon>lamiids</taxon>
        <taxon>Solanales</taxon>
        <taxon>Solanaceae</taxon>
        <taxon>Nicotianoideae</taxon>
        <taxon>Nicotianeae</taxon>
        <taxon>Nicotiana</taxon>
    </lineage>
</organism>
<dbReference type="AlphaFoldDB" id="A0A314KS56"/>